<keyword evidence="3 6" id="KW-0489">Methyltransferase</keyword>
<dbReference type="Proteomes" id="UP000194664">
    <property type="component" value="Unassembled WGS sequence"/>
</dbReference>
<evidence type="ECO:0000256" key="6">
    <source>
        <dbReference type="HAMAP-Rule" id="MF_01877"/>
    </source>
</evidence>
<comment type="catalytic activity">
    <reaction evidence="6">
        <text>cytidine(1402) in 16S rRNA + S-adenosyl-L-methionine = 2'-O-methylcytidine(1402) in 16S rRNA + S-adenosyl-L-homocysteine + H(+)</text>
        <dbReference type="Rhea" id="RHEA:42924"/>
        <dbReference type="Rhea" id="RHEA-COMP:10285"/>
        <dbReference type="Rhea" id="RHEA-COMP:10286"/>
        <dbReference type="ChEBI" id="CHEBI:15378"/>
        <dbReference type="ChEBI" id="CHEBI:57856"/>
        <dbReference type="ChEBI" id="CHEBI:59789"/>
        <dbReference type="ChEBI" id="CHEBI:74495"/>
        <dbReference type="ChEBI" id="CHEBI:82748"/>
        <dbReference type="EC" id="2.1.1.198"/>
    </reaction>
</comment>
<organism evidence="9 10">
    <name type="scientific">Marivivens niveibacter</name>
    <dbReference type="NCBI Taxonomy" id="1930667"/>
    <lineage>
        <taxon>Bacteria</taxon>
        <taxon>Pseudomonadati</taxon>
        <taxon>Pseudomonadota</taxon>
        <taxon>Alphaproteobacteria</taxon>
        <taxon>Rhodobacterales</taxon>
        <taxon>Paracoccaceae</taxon>
        <taxon>Marivivens group</taxon>
        <taxon>Marivivens</taxon>
    </lineage>
</organism>
<accession>A0A251WYI3</accession>
<dbReference type="GO" id="GO:0005737">
    <property type="term" value="C:cytoplasm"/>
    <property type="evidence" value="ECO:0007669"/>
    <property type="project" value="UniProtKB-SubCell"/>
</dbReference>
<dbReference type="CDD" id="cd11648">
    <property type="entry name" value="RsmI"/>
    <property type="match status" value="1"/>
</dbReference>
<name>A0A251WYI3_9RHOB</name>
<dbReference type="PIRSF" id="PIRSF005917">
    <property type="entry name" value="MTase_YraL"/>
    <property type="match status" value="1"/>
</dbReference>
<feature type="domain" description="RsmI HTH" evidence="8">
    <location>
        <begin position="239"/>
        <end position="283"/>
    </location>
</feature>
<keyword evidence="10" id="KW-1185">Reference proteome</keyword>
<gene>
    <name evidence="6" type="primary">rsmI</name>
    <name evidence="9" type="ORF">BVC71_09825</name>
</gene>
<dbReference type="InterPro" id="IPR008189">
    <property type="entry name" value="rRNA_ssu_MeTfrase_I"/>
</dbReference>
<evidence type="ECO:0000313" key="10">
    <source>
        <dbReference type="Proteomes" id="UP000194664"/>
    </source>
</evidence>
<dbReference type="EC" id="2.1.1.198" evidence="6"/>
<comment type="subcellular location">
    <subcellularLocation>
        <location evidence="6">Cytoplasm</location>
    </subcellularLocation>
</comment>
<dbReference type="OrthoDB" id="9809084at2"/>
<keyword evidence="1 6" id="KW-0963">Cytoplasm</keyword>
<dbReference type="AlphaFoldDB" id="A0A251WYI3"/>
<dbReference type="Pfam" id="PF23016">
    <property type="entry name" value="RsmI_C"/>
    <property type="match status" value="1"/>
</dbReference>
<dbReference type="SUPFAM" id="SSF53790">
    <property type="entry name" value="Tetrapyrrole methylase"/>
    <property type="match status" value="1"/>
</dbReference>
<dbReference type="FunFam" id="3.30.950.10:FF:000002">
    <property type="entry name" value="Ribosomal RNA small subunit methyltransferase I"/>
    <property type="match status" value="1"/>
</dbReference>
<comment type="caution">
    <text evidence="9">The sequence shown here is derived from an EMBL/GenBank/DDBJ whole genome shotgun (WGS) entry which is preliminary data.</text>
</comment>
<feature type="domain" description="Tetrapyrrole methylase" evidence="7">
    <location>
        <begin position="12"/>
        <end position="214"/>
    </location>
</feature>
<dbReference type="PANTHER" id="PTHR46111">
    <property type="entry name" value="RIBOSOMAL RNA SMALL SUBUNIT METHYLTRANSFERASE I"/>
    <property type="match status" value="1"/>
</dbReference>
<reference evidence="9 10" key="1">
    <citation type="submission" date="2016-12" db="EMBL/GenBank/DDBJ databases">
        <title>The draft genome sequence of HSLHS2.</title>
        <authorList>
            <person name="Hu D."/>
            <person name="Wang L."/>
            <person name="Shao Z."/>
        </authorList>
    </citation>
    <scope>NUCLEOTIDE SEQUENCE [LARGE SCALE GENOMIC DNA]</scope>
    <source>
        <strain evidence="9">MCCC 1A06712</strain>
    </source>
</reference>
<evidence type="ECO:0000313" key="9">
    <source>
        <dbReference type="EMBL" id="OUD09003.1"/>
    </source>
</evidence>
<dbReference type="InterPro" id="IPR035996">
    <property type="entry name" value="4pyrrol_Methylase_sf"/>
</dbReference>
<evidence type="ECO:0000259" key="7">
    <source>
        <dbReference type="Pfam" id="PF00590"/>
    </source>
</evidence>
<proteinExistence type="inferred from homology"/>
<evidence type="ECO:0000256" key="1">
    <source>
        <dbReference type="ARBA" id="ARBA00022490"/>
    </source>
</evidence>
<dbReference type="InterPro" id="IPR000878">
    <property type="entry name" value="4pyrrol_Mease"/>
</dbReference>
<dbReference type="PANTHER" id="PTHR46111:SF1">
    <property type="entry name" value="RIBOSOMAL RNA SMALL SUBUNIT METHYLTRANSFERASE I"/>
    <property type="match status" value="1"/>
</dbReference>
<evidence type="ECO:0000256" key="4">
    <source>
        <dbReference type="ARBA" id="ARBA00022679"/>
    </source>
</evidence>
<evidence type="ECO:0000256" key="2">
    <source>
        <dbReference type="ARBA" id="ARBA00022552"/>
    </source>
</evidence>
<dbReference type="Pfam" id="PF00590">
    <property type="entry name" value="TP_methylase"/>
    <property type="match status" value="1"/>
</dbReference>
<dbReference type="Gene3D" id="3.30.950.10">
    <property type="entry name" value="Methyltransferase, Cobalt-precorrin-4 Transmethylase, Domain 2"/>
    <property type="match status" value="1"/>
</dbReference>
<keyword evidence="4 6" id="KW-0808">Transferase</keyword>
<sequence>MNHRIIPLEAGLYLVATPIGTARDITLRALDILASCDLIVAEDTRTARKLMDIHGIPLNGRQMIAYHDHSTEAQVAGIVKLISEGKSVACVSEAGTPMVADPGFELGRAVIAAGANVTAAPGASAVLTALTVGGLPTDKFMFVGFLPATKSQRQTDIASLRDIPATLVFYESPKRIKEMLVDLADVLGGDREAAVCRELTKKFEEVSRGPLRDLVAEYADRTVKGELVVLVGRAGAAEVDEMDVETALKKAMETMRVKDAATAVAGALGLPKRQVYQIALDLQKAGE</sequence>
<dbReference type="InterPro" id="IPR014776">
    <property type="entry name" value="4pyrrole_Mease_sub2"/>
</dbReference>
<dbReference type="HAMAP" id="MF_01877">
    <property type="entry name" value="16SrRNA_methyltr_I"/>
    <property type="match status" value="1"/>
</dbReference>
<dbReference type="RefSeq" id="WP_086451484.1">
    <property type="nucleotide sequence ID" value="NZ_MSPP01000003.1"/>
</dbReference>
<dbReference type="GO" id="GO:0070677">
    <property type="term" value="F:rRNA (cytosine-2'-O-)-methyltransferase activity"/>
    <property type="evidence" value="ECO:0007669"/>
    <property type="project" value="UniProtKB-UniRule"/>
</dbReference>
<dbReference type="Gene3D" id="3.40.1010.10">
    <property type="entry name" value="Cobalt-precorrin-4 Transmethylase, Domain 1"/>
    <property type="match status" value="1"/>
</dbReference>
<dbReference type="NCBIfam" id="TIGR00096">
    <property type="entry name" value="16S rRNA (cytidine(1402)-2'-O)-methyltransferase"/>
    <property type="match status" value="1"/>
</dbReference>
<dbReference type="InterPro" id="IPR053910">
    <property type="entry name" value="RsmI_HTH"/>
</dbReference>
<dbReference type="EMBL" id="MSPP01000003">
    <property type="protein sequence ID" value="OUD09003.1"/>
    <property type="molecule type" value="Genomic_DNA"/>
</dbReference>
<dbReference type="InterPro" id="IPR014777">
    <property type="entry name" value="4pyrrole_Mease_sub1"/>
</dbReference>
<comment type="similarity">
    <text evidence="6">Belongs to the methyltransferase superfamily. RsmI family.</text>
</comment>
<keyword evidence="5 6" id="KW-0949">S-adenosyl-L-methionine</keyword>
<evidence type="ECO:0000259" key="8">
    <source>
        <dbReference type="Pfam" id="PF23016"/>
    </source>
</evidence>
<evidence type="ECO:0000256" key="3">
    <source>
        <dbReference type="ARBA" id="ARBA00022603"/>
    </source>
</evidence>
<keyword evidence="2 6" id="KW-0698">rRNA processing</keyword>
<evidence type="ECO:0000256" key="5">
    <source>
        <dbReference type="ARBA" id="ARBA00022691"/>
    </source>
</evidence>
<comment type="function">
    <text evidence="6">Catalyzes the 2'-O-methylation of the ribose of cytidine 1402 (C1402) in 16S rRNA.</text>
</comment>
<protein>
    <recommendedName>
        <fullName evidence="6">Ribosomal RNA small subunit methyltransferase I</fullName>
        <ecNumber evidence="6">2.1.1.198</ecNumber>
    </recommendedName>
    <alternativeName>
        <fullName evidence="6">16S rRNA 2'-O-ribose C1402 methyltransferase</fullName>
    </alternativeName>
    <alternativeName>
        <fullName evidence="6">rRNA (cytidine-2'-O-)-methyltransferase RsmI</fullName>
    </alternativeName>
</protein>